<dbReference type="AlphaFoldDB" id="A0A2I6SAM1"/>
<evidence type="ECO:0008006" key="5">
    <source>
        <dbReference type="Google" id="ProtNLM"/>
    </source>
</evidence>
<dbReference type="InterPro" id="IPR038404">
    <property type="entry name" value="TRAP_DctP_sf"/>
</dbReference>
<dbReference type="InterPro" id="IPR018389">
    <property type="entry name" value="DctP_fam"/>
</dbReference>
<dbReference type="SUPFAM" id="SSF53850">
    <property type="entry name" value="Periplasmic binding protein-like II"/>
    <property type="match status" value="1"/>
</dbReference>
<feature type="chain" id="PRO_5014414891" description="C4-dicarboxylate ABC transporter substrate-binding protein" evidence="2">
    <location>
        <begin position="18"/>
        <end position="319"/>
    </location>
</feature>
<dbReference type="GO" id="GO:0055085">
    <property type="term" value="P:transmembrane transport"/>
    <property type="evidence" value="ECO:0007669"/>
    <property type="project" value="InterPro"/>
</dbReference>
<feature type="signal peptide" evidence="2">
    <location>
        <begin position="1"/>
        <end position="17"/>
    </location>
</feature>
<organism evidence="3 4">
    <name type="scientific">Pseudazoarcus pumilus</name>
    <dbReference type="NCBI Taxonomy" id="2067960"/>
    <lineage>
        <taxon>Bacteria</taxon>
        <taxon>Pseudomonadati</taxon>
        <taxon>Pseudomonadota</taxon>
        <taxon>Betaproteobacteria</taxon>
        <taxon>Rhodocyclales</taxon>
        <taxon>Zoogloeaceae</taxon>
        <taxon>Pseudazoarcus</taxon>
    </lineage>
</organism>
<reference evidence="3 4" key="1">
    <citation type="submission" date="2018-01" db="EMBL/GenBank/DDBJ databases">
        <authorList>
            <person name="Fu G.-Y."/>
        </authorList>
    </citation>
    <scope>NUCLEOTIDE SEQUENCE [LARGE SCALE GENOMIC DNA]</scope>
    <source>
        <strain evidence="3 4">SY39</strain>
    </source>
</reference>
<accession>A0A2I6SAM1</accession>
<dbReference type="KEGG" id="atw:C0099_01655"/>
<dbReference type="Gene3D" id="3.40.190.170">
    <property type="entry name" value="Bacterial extracellular solute-binding protein, family 7"/>
    <property type="match status" value="1"/>
</dbReference>
<protein>
    <recommendedName>
        <fullName evidence="5">C4-dicarboxylate ABC transporter substrate-binding protein</fullName>
    </recommendedName>
</protein>
<dbReference type="Pfam" id="PF03480">
    <property type="entry name" value="DctP"/>
    <property type="match status" value="1"/>
</dbReference>
<dbReference type="PANTHER" id="PTHR33376:SF4">
    <property type="entry name" value="SIALIC ACID-BINDING PERIPLASMIC PROTEIN SIAP"/>
    <property type="match status" value="1"/>
</dbReference>
<dbReference type="EMBL" id="CP025682">
    <property type="protein sequence ID" value="AUN96301.1"/>
    <property type="molecule type" value="Genomic_DNA"/>
</dbReference>
<evidence type="ECO:0000256" key="2">
    <source>
        <dbReference type="SAM" id="SignalP"/>
    </source>
</evidence>
<proteinExistence type="predicted"/>
<dbReference type="Proteomes" id="UP000242205">
    <property type="component" value="Chromosome"/>
</dbReference>
<dbReference type="NCBIfam" id="NF037995">
    <property type="entry name" value="TRAP_S1"/>
    <property type="match status" value="1"/>
</dbReference>
<evidence type="ECO:0000256" key="1">
    <source>
        <dbReference type="ARBA" id="ARBA00022729"/>
    </source>
</evidence>
<gene>
    <name evidence="3" type="ORF">C0099_01655</name>
</gene>
<sequence length="319" mass="35598">MLACGAAALTLSMSAQATEWVMASGYADDNFHTRNLRALIADVEELSGGEFKIQLHSNGTLIKLDGIRRAVQSNQVQIGEIRLGVYGNEDPMYILDSIPFLANGYDRAWALKEAQMPYFEKMFARLGLMPLSFSPWTGQGFYTKNEINSLEDFKGQRARVYSKTTAKMGEMLGFETTTLPFSEIPQAFATGLIDALFTSPQTGIDIQAWDNTNHYTVVGALNTKNAVIVNQRAFNRLPDAHKQALLEAGKRASKRGWEYSEQAFKDQLQVLRDKGMKVKDAPEEVMTRLHEISKVLIEDWRVAASPEAIEVLDAYLASQ</sequence>
<evidence type="ECO:0000313" key="4">
    <source>
        <dbReference type="Proteomes" id="UP000242205"/>
    </source>
</evidence>
<name>A0A2I6SAM1_9RHOO</name>
<dbReference type="PANTHER" id="PTHR33376">
    <property type="match status" value="1"/>
</dbReference>
<keyword evidence="4" id="KW-1185">Reference proteome</keyword>
<dbReference type="OrthoDB" id="9794826at2"/>
<evidence type="ECO:0000313" key="3">
    <source>
        <dbReference type="EMBL" id="AUN96301.1"/>
    </source>
</evidence>
<dbReference type="CDD" id="cd13602">
    <property type="entry name" value="PBP2_TRAP_BpDctp6_7"/>
    <property type="match status" value="1"/>
</dbReference>
<keyword evidence="1 2" id="KW-0732">Signal</keyword>